<feature type="domain" description="tRNA uridine 5-carboxymethylaminomethyl modification enzyme C-terminal subdomain" evidence="5">
    <location>
        <begin position="583"/>
        <end position="654"/>
    </location>
</feature>
<accession>A0A914HCF0</accession>
<dbReference type="PANTHER" id="PTHR11806:SF0">
    <property type="entry name" value="PROTEIN MTO1 HOMOLOG, MITOCHONDRIAL"/>
    <property type="match status" value="1"/>
</dbReference>
<dbReference type="FunFam" id="3.50.50.60:FF:000082">
    <property type="entry name" value="protein MTO1 homolog, mitochondrial isoform X1"/>
    <property type="match status" value="1"/>
</dbReference>
<comment type="cofactor">
    <cofactor evidence="1">
        <name>FAD</name>
        <dbReference type="ChEBI" id="CHEBI:57692"/>
    </cofactor>
</comment>
<dbReference type="GO" id="GO:0050660">
    <property type="term" value="F:flavin adenine dinucleotide binding"/>
    <property type="evidence" value="ECO:0007669"/>
    <property type="project" value="InterPro"/>
</dbReference>
<dbReference type="WBParaSite" id="Gr19_v10_g1607.t1">
    <property type="protein sequence ID" value="Gr19_v10_g1607.t1"/>
    <property type="gene ID" value="Gr19_v10_g1607"/>
</dbReference>
<dbReference type="PRINTS" id="PR00411">
    <property type="entry name" value="PNDRDTASEI"/>
</dbReference>
<keyword evidence="6" id="KW-1185">Reference proteome</keyword>
<organism evidence="6 7">
    <name type="scientific">Globodera rostochiensis</name>
    <name type="common">Golden nematode worm</name>
    <name type="synonym">Heterodera rostochiensis</name>
    <dbReference type="NCBI Taxonomy" id="31243"/>
    <lineage>
        <taxon>Eukaryota</taxon>
        <taxon>Metazoa</taxon>
        <taxon>Ecdysozoa</taxon>
        <taxon>Nematoda</taxon>
        <taxon>Chromadorea</taxon>
        <taxon>Rhabditida</taxon>
        <taxon>Tylenchina</taxon>
        <taxon>Tylenchomorpha</taxon>
        <taxon>Tylenchoidea</taxon>
        <taxon>Heteroderidae</taxon>
        <taxon>Heteroderinae</taxon>
        <taxon>Globodera</taxon>
    </lineage>
</organism>
<reference evidence="7" key="1">
    <citation type="submission" date="2022-11" db="UniProtKB">
        <authorList>
            <consortium name="WormBaseParasite"/>
        </authorList>
    </citation>
    <scope>IDENTIFICATION</scope>
</reference>
<evidence type="ECO:0000313" key="7">
    <source>
        <dbReference type="WBParaSite" id="Gr19_v10_g1607.t1"/>
    </source>
</evidence>
<dbReference type="InterPro" id="IPR002218">
    <property type="entry name" value="MnmG-rel"/>
</dbReference>
<keyword evidence="3" id="KW-0285">Flavoprotein</keyword>
<dbReference type="Pfam" id="PF01134">
    <property type="entry name" value="GIDA"/>
    <property type="match status" value="1"/>
</dbReference>
<evidence type="ECO:0000256" key="1">
    <source>
        <dbReference type="ARBA" id="ARBA00001974"/>
    </source>
</evidence>
<dbReference type="PROSITE" id="PS01281">
    <property type="entry name" value="GIDA_2"/>
    <property type="match status" value="1"/>
</dbReference>
<dbReference type="NCBIfam" id="TIGR00136">
    <property type="entry name" value="mnmG_gidA"/>
    <property type="match status" value="1"/>
</dbReference>
<protein>
    <submittedName>
        <fullName evidence="7">Protein MTO1 homolog, mitochondrial</fullName>
    </submittedName>
</protein>
<evidence type="ECO:0000256" key="3">
    <source>
        <dbReference type="ARBA" id="ARBA00022630"/>
    </source>
</evidence>
<evidence type="ECO:0000313" key="6">
    <source>
        <dbReference type="Proteomes" id="UP000887572"/>
    </source>
</evidence>
<dbReference type="Pfam" id="PF13932">
    <property type="entry name" value="SAM_GIDA_C"/>
    <property type="match status" value="1"/>
</dbReference>
<keyword evidence="4" id="KW-0274">FAD</keyword>
<dbReference type="InterPro" id="IPR040131">
    <property type="entry name" value="MnmG_N"/>
</dbReference>
<dbReference type="Gene3D" id="1.10.150.570">
    <property type="entry name" value="GidA associated domain, C-terminal subdomain"/>
    <property type="match status" value="1"/>
</dbReference>
<dbReference type="SUPFAM" id="SSF51905">
    <property type="entry name" value="FAD/NAD(P)-binding domain"/>
    <property type="match status" value="1"/>
</dbReference>
<dbReference type="InterPro" id="IPR036188">
    <property type="entry name" value="FAD/NAD-bd_sf"/>
</dbReference>
<dbReference type="Gene3D" id="3.50.50.60">
    <property type="entry name" value="FAD/NAD(P)-binding domain"/>
    <property type="match status" value="2"/>
</dbReference>
<evidence type="ECO:0000256" key="4">
    <source>
        <dbReference type="ARBA" id="ARBA00022827"/>
    </source>
</evidence>
<dbReference type="SMART" id="SM01228">
    <property type="entry name" value="GIDA_assoc_3"/>
    <property type="match status" value="1"/>
</dbReference>
<dbReference type="InterPro" id="IPR020595">
    <property type="entry name" value="MnmG-rel_CS"/>
</dbReference>
<dbReference type="InterPro" id="IPR047001">
    <property type="entry name" value="MnmG_C_subdom"/>
</dbReference>
<evidence type="ECO:0000259" key="5">
    <source>
        <dbReference type="SMART" id="SM01228"/>
    </source>
</evidence>
<dbReference type="AlphaFoldDB" id="A0A914HCF0"/>
<dbReference type="FunFam" id="3.50.50.60:FF:000002">
    <property type="entry name" value="tRNA uridine 5-carboxymethylaminomethyl modification enzyme MnmG"/>
    <property type="match status" value="1"/>
</dbReference>
<dbReference type="InterPro" id="IPR044920">
    <property type="entry name" value="MnmG_C_subdom_sf"/>
</dbReference>
<dbReference type="PANTHER" id="PTHR11806">
    <property type="entry name" value="GLUCOSE INHIBITED DIVISION PROTEIN A"/>
    <property type="match status" value="1"/>
</dbReference>
<dbReference type="InterPro" id="IPR004416">
    <property type="entry name" value="MnmG"/>
</dbReference>
<dbReference type="InterPro" id="IPR026904">
    <property type="entry name" value="MnmG_C"/>
</dbReference>
<sequence length="684" mass="76379">MRMTNALCTKRWTPLKNDWHRKYCYGKASTSIQYDVIVIGGGHGGCEAAAAASRTGARTLLVTHSKEKIGEMSCNPSFGGIGKGHLMREIDALGGVCPRICDQTGIHFHVLNRSHGPAVLGLRALIDRKLYKSAMQEEIFRNTPNLDVLEAAVEDLFLDDNSSQLAGDELPSHRVKGCVLGDGRLIIAPTVVITTGTFLNGLLVWGGQQKPGGRIGEASSSGLAKTFRRIGFRTGRLSTGTPPRLLASTIDFSRFTKQPSDDEPMPFSFLNKTVGIPREKHRNSYVGYTDDRLTKIVCENVDENHSLISALNEGIKGPRYCPSLEAKCIRFGHLKHRVFLEPEGLDSELIYPQGCALGFSVDMQQKIMRCIDGLERVEVVLPGYSVRYDFVHPQQLWPSLETKKVNGLFLAGQINGTTGYEEAAAQGLIAGVNASIRARHRSGSVVEFCPLILDRTKAYIGVMIDDLISLGVTEPYRMYTSRAENRLFMRPDNADLRLTEEGRAAGLVGDERWALFERMRRRLDVLRERLLSLTYSLDTWNARIPGLNSAGKGSGVRSAQSLLAKHPELHFDRNLEERLRNEHRYANLELHARKQVESLRKEMNMALPDDLDYLNMDFLRPELRESLHERRPNSLAAAAKVPGINDTAMYFLLRWLKCCCTTLSVIKTTCPKNHLSSFQKLPPF</sequence>
<evidence type="ECO:0000256" key="2">
    <source>
        <dbReference type="ARBA" id="ARBA00007653"/>
    </source>
</evidence>
<name>A0A914HCF0_GLORO</name>
<dbReference type="GO" id="GO:0005829">
    <property type="term" value="C:cytosol"/>
    <property type="evidence" value="ECO:0007669"/>
    <property type="project" value="TreeGrafter"/>
</dbReference>
<comment type="similarity">
    <text evidence="2">Belongs to the MnmG family.</text>
</comment>
<dbReference type="GO" id="GO:0002098">
    <property type="term" value="P:tRNA wobble uridine modification"/>
    <property type="evidence" value="ECO:0007669"/>
    <property type="project" value="InterPro"/>
</dbReference>
<dbReference type="GO" id="GO:0030488">
    <property type="term" value="P:tRNA methylation"/>
    <property type="evidence" value="ECO:0007669"/>
    <property type="project" value="TreeGrafter"/>
</dbReference>
<dbReference type="Proteomes" id="UP000887572">
    <property type="component" value="Unplaced"/>
</dbReference>
<proteinExistence type="inferred from homology"/>